<reference evidence="1" key="2">
    <citation type="submission" date="2025-09" db="UniProtKB">
        <authorList>
            <consortium name="EnsemblPlants"/>
        </authorList>
    </citation>
    <scope>IDENTIFICATION</scope>
</reference>
<dbReference type="Proteomes" id="UP001732700">
    <property type="component" value="Chromosome 1D"/>
</dbReference>
<proteinExistence type="predicted"/>
<protein>
    <submittedName>
        <fullName evidence="1">Uncharacterized protein</fullName>
    </submittedName>
</protein>
<dbReference type="EnsemblPlants" id="AVESA.00010b.r2.1DG0177550.1">
    <property type="protein sequence ID" value="AVESA.00010b.r2.1DG0177550.1.CDS"/>
    <property type="gene ID" value="AVESA.00010b.r2.1DG0177550"/>
</dbReference>
<accession>A0ACD5U4Y8</accession>
<sequence>MYYCYMVLAWFFCYNLVSKAGDAVDVCGHHKNLLYYCDPRRLRKINGCDLIYCEIQRSIEKRMTPNFCHESKQKQVDRARYSLARSFSIRSTAMAPRALLLLAVGLMIVAAASAHGGYGSCPSDALKVKACVDVLGLLKVKVGVPPHEPCCSLLNGLVGLDAAACLCTNIHANVLGLNLNLPVDLRLILNNCGKVCPDDFQCLPHHH</sequence>
<evidence type="ECO:0000313" key="2">
    <source>
        <dbReference type="Proteomes" id="UP001732700"/>
    </source>
</evidence>
<organism evidence="1 2">
    <name type="scientific">Avena sativa</name>
    <name type="common">Oat</name>
    <dbReference type="NCBI Taxonomy" id="4498"/>
    <lineage>
        <taxon>Eukaryota</taxon>
        <taxon>Viridiplantae</taxon>
        <taxon>Streptophyta</taxon>
        <taxon>Embryophyta</taxon>
        <taxon>Tracheophyta</taxon>
        <taxon>Spermatophyta</taxon>
        <taxon>Magnoliopsida</taxon>
        <taxon>Liliopsida</taxon>
        <taxon>Poales</taxon>
        <taxon>Poaceae</taxon>
        <taxon>BOP clade</taxon>
        <taxon>Pooideae</taxon>
        <taxon>Poodae</taxon>
        <taxon>Poeae</taxon>
        <taxon>Poeae Chloroplast Group 1 (Aveneae type)</taxon>
        <taxon>Aveninae</taxon>
        <taxon>Avena</taxon>
    </lineage>
</organism>
<name>A0ACD5U4Y8_AVESA</name>
<keyword evidence="2" id="KW-1185">Reference proteome</keyword>
<reference evidence="1" key="1">
    <citation type="submission" date="2021-05" db="EMBL/GenBank/DDBJ databases">
        <authorList>
            <person name="Scholz U."/>
            <person name="Mascher M."/>
            <person name="Fiebig A."/>
        </authorList>
    </citation>
    <scope>NUCLEOTIDE SEQUENCE [LARGE SCALE GENOMIC DNA]</scope>
</reference>
<evidence type="ECO:0000313" key="1">
    <source>
        <dbReference type="EnsemblPlants" id="AVESA.00010b.r2.1DG0177550.1.CDS"/>
    </source>
</evidence>